<name>A0ABS4V822_9ACTN</name>
<comment type="caution">
    <text evidence="1">The sequence shown here is derived from an EMBL/GenBank/DDBJ whole genome shotgun (WGS) entry which is preliminary data.</text>
</comment>
<evidence type="ECO:0000313" key="2">
    <source>
        <dbReference type="Proteomes" id="UP001519311"/>
    </source>
</evidence>
<protein>
    <submittedName>
        <fullName evidence="1">Uncharacterized protein</fullName>
    </submittedName>
</protein>
<gene>
    <name evidence="1" type="ORF">JOF59_002452</name>
</gene>
<proteinExistence type="predicted"/>
<organism evidence="1 2">
    <name type="scientific">Streptomyces clavifer</name>
    <dbReference type="NCBI Taxonomy" id="68188"/>
    <lineage>
        <taxon>Bacteria</taxon>
        <taxon>Bacillati</taxon>
        <taxon>Actinomycetota</taxon>
        <taxon>Actinomycetes</taxon>
        <taxon>Kitasatosporales</taxon>
        <taxon>Streptomycetaceae</taxon>
        <taxon>Streptomyces</taxon>
    </lineage>
</organism>
<keyword evidence="2" id="KW-1185">Reference proteome</keyword>
<dbReference type="EMBL" id="JAGINS010000001">
    <property type="protein sequence ID" value="MBP2360052.1"/>
    <property type="molecule type" value="Genomic_DNA"/>
</dbReference>
<sequence>MNMQAAADRADLILDAVLEKIHPQIQWAHDPTTVGKCDVSRRRTVMTIISADRRGSFLGVVERFWRESGYQIKAINSDVDLPAVYAQTDDGFGVSLSVGGKGQAFFQVDSPCVAKSDVADSTTSPNGPSYEGVYPLPRPNIRSPFWSAGAP</sequence>
<reference evidence="1 2" key="1">
    <citation type="submission" date="2021-03" db="EMBL/GenBank/DDBJ databases">
        <title>Sequencing the genomes of 1000 actinobacteria strains.</title>
        <authorList>
            <person name="Klenk H.-P."/>
        </authorList>
    </citation>
    <scope>NUCLEOTIDE SEQUENCE [LARGE SCALE GENOMIC DNA]</scope>
    <source>
        <strain evidence="1 2">DSM 40843</strain>
    </source>
</reference>
<evidence type="ECO:0000313" key="1">
    <source>
        <dbReference type="EMBL" id="MBP2360052.1"/>
    </source>
</evidence>
<dbReference type="Proteomes" id="UP001519311">
    <property type="component" value="Unassembled WGS sequence"/>
</dbReference>
<accession>A0ABS4V822</accession>